<keyword evidence="3" id="KW-0460">Magnesium</keyword>
<dbReference type="InterPro" id="IPR027417">
    <property type="entry name" value="P-loop_NTPase"/>
</dbReference>
<dbReference type="Proteomes" id="UP000325577">
    <property type="component" value="Linkage Group LG4"/>
</dbReference>
<evidence type="ECO:0000259" key="5">
    <source>
        <dbReference type="Pfam" id="PF00004"/>
    </source>
</evidence>
<dbReference type="PANTHER" id="PTHR23070">
    <property type="entry name" value="BCS1 AAA-TYPE ATPASE"/>
    <property type="match status" value="1"/>
</dbReference>
<dbReference type="InterPro" id="IPR003959">
    <property type="entry name" value="ATPase_AAA_core"/>
</dbReference>
<dbReference type="InterPro" id="IPR025753">
    <property type="entry name" value="AAA_N_dom"/>
</dbReference>
<dbReference type="InterPro" id="IPR058017">
    <property type="entry name" value="At3g28540-like_C"/>
</dbReference>
<evidence type="ECO:0000259" key="6">
    <source>
        <dbReference type="Pfam" id="PF14363"/>
    </source>
</evidence>
<sequence>MVPQKSMLSAIASITASAMLIRSVLNDFLPREIQNYLFSGFRHISHHFSSQFTILIEEFQGLSINHVFEAADIYLGSRVTPSAQRVRLGKVEKDKNVAFTMDRNEEIVDVFQNVQVKWRLICTQVGSAGFRPPGNLNASVRSEINSYELTFHKKHKQKVLDLYLPYILQRSKAITEENKATKLHTVYYGRWNSNQINLHHPMTFKSLAMDSELKKALMEDLDNFIRGKDFYRRIGKAWKRGYLLHGPPGTGKSSLIAAMANYLNFDIYDLDLTDVHSNSDLRSLQVGMSSRSILVIEDIDCTIKLENRELEDEPENGQNKVRFFHIAIHGHPQGLLREVKVTPAEVAGELMKSTDVEVSLHGLVKFLHKKITEGDKVTTNMNREGENGEGEKEIKHSIHHGRGGRRGMRGGRVRIVTSYHHQM</sequence>
<feature type="region of interest" description="Disordered" evidence="4">
    <location>
        <begin position="379"/>
        <end position="409"/>
    </location>
</feature>
<feature type="compositionally biased region" description="Basic and acidic residues" evidence="4">
    <location>
        <begin position="383"/>
        <end position="396"/>
    </location>
</feature>
<evidence type="ECO:0008006" key="10">
    <source>
        <dbReference type="Google" id="ProtNLM"/>
    </source>
</evidence>
<protein>
    <recommendedName>
        <fullName evidence="10">AAA+ ATPase domain-containing protein</fullName>
    </recommendedName>
</protein>
<evidence type="ECO:0000313" key="8">
    <source>
        <dbReference type="EMBL" id="KAA8523992.1"/>
    </source>
</evidence>
<dbReference type="GO" id="GO:0016887">
    <property type="term" value="F:ATP hydrolysis activity"/>
    <property type="evidence" value="ECO:0007669"/>
    <property type="project" value="InterPro"/>
</dbReference>
<organism evidence="8 9">
    <name type="scientific">Nyssa sinensis</name>
    <dbReference type="NCBI Taxonomy" id="561372"/>
    <lineage>
        <taxon>Eukaryota</taxon>
        <taxon>Viridiplantae</taxon>
        <taxon>Streptophyta</taxon>
        <taxon>Embryophyta</taxon>
        <taxon>Tracheophyta</taxon>
        <taxon>Spermatophyta</taxon>
        <taxon>Magnoliopsida</taxon>
        <taxon>eudicotyledons</taxon>
        <taxon>Gunneridae</taxon>
        <taxon>Pentapetalae</taxon>
        <taxon>asterids</taxon>
        <taxon>Cornales</taxon>
        <taxon>Nyssaceae</taxon>
        <taxon>Nyssa</taxon>
    </lineage>
</organism>
<dbReference type="EMBL" id="CM018047">
    <property type="protein sequence ID" value="KAA8523992.1"/>
    <property type="molecule type" value="Genomic_DNA"/>
</dbReference>
<dbReference type="GO" id="GO:0005524">
    <property type="term" value="F:ATP binding"/>
    <property type="evidence" value="ECO:0007669"/>
    <property type="project" value="InterPro"/>
</dbReference>
<evidence type="ECO:0000313" key="9">
    <source>
        <dbReference type="Proteomes" id="UP000325577"/>
    </source>
</evidence>
<comment type="cofactor">
    <cofactor evidence="1">
        <name>Mg(2+)</name>
        <dbReference type="ChEBI" id="CHEBI:18420"/>
    </cofactor>
</comment>
<evidence type="ECO:0000256" key="3">
    <source>
        <dbReference type="ARBA" id="ARBA00022842"/>
    </source>
</evidence>
<feature type="domain" description="ATPase AAA-type core" evidence="5">
    <location>
        <begin position="242"/>
        <end position="316"/>
    </location>
</feature>
<dbReference type="SUPFAM" id="SSF52540">
    <property type="entry name" value="P-loop containing nucleoside triphosphate hydrolases"/>
    <property type="match status" value="1"/>
</dbReference>
<dbReference type="Pfam" id="PF14363">
    <property type="entry name" value="AAA_assoc"/>
    <property type="match status" value="1"/>
</dbReference>
<keyword evidence="2" id="KW-0378">Hydrolase</keyword>
<dbReference type="Pfam" id="PF00004">
    <property type="entry name" value="AAA"/>
    <property type="match status" value="1"/>
</dbReference>
<evidence type="ECO:0000256" key="2">
    <source>
        <dbReference type="ARBA" id="ARBA00022801"/>
    </source>
</evidence>
<feature type="compositionally biased region" description="Basic residues" evidence="4">
    <location>
        <begin position="397"/>
        <end position="409"/>
    </location>
</feature>
<evidence type="ECO:0000256" key="4">
    <source>
        <dbReference type="SAM" id="MobiDB-lite"/>
    </source>
</evidence>
<name>A0A5J5A2I4_9ASTE</name>
<dbReference type="Pfam" id="PF25568">
    <property type="entry name" value="AAA_lid_At3g28540"/>
    <property type="match status" value="1"/>
</dbReference>
<dbReference type="InterPro" id="IPR050747">
    <property type="entry name" value="Mitochondrial_chaperone_BCS1"/>
</dbReference>
<accession>A0A5J5A2I4</accession>
<feature type="domain" description="AAA-type ATPase N-terminal" evidence="6">
    <location>
        <begin position="29"/>
        <end position="122"/>
    </location>
</feature>
<dbReference type="OrthoDB" id="10251412at2759"/>
<dbReference type="AlphaFoldDB" id="A0A5J5A2I4"/>
<gene>
    <name evidence="8" type="ORF">F0562_010577</name>
</gene>
<proteinExistence type="predicted"/>
<feature type="domain" description="AAA+ ATPase At3g28540-like C-terminal" evidence="7">
    <location>
        <begin position="334"/>
        <end position="371"/>
    </location>
</feature>
<keyword evidence="9" id="KW-1185">Reference proteome</keyword>
<evidence type="ECO:0000256" key="1">
    <source>
        <dbReference type="ARBA" id="ARBA00001946"/>
    </source>
</evidence>
<reference evidence="8 9" key="1">
    <citation type="submission" date="2019-09" db="EMBL/GenBank/DDBJ databases">
        <title>A chromosome-level genome assembly of the Chinese tupelo Nyssa sinensis.</title>
        <authorList>
            <person name="Yang X."/>
            <person name="Kang M."/>
            <person name="Yang Y."/>
            <person name="Xiong H."/>
            <person name="Wang M."/>
            <person name="Zhang Z."/>
            <person name="Wang Z."/>
            <person name="Wu H."/>
            <person name="Ma T."/>
            <person name="Liu J."/>
            <person name="Xi Z."/>
        </authorList>
    </citation>
    <scope>NUCLEOTIDE SEQUENCE [LARGE SCALE GENOMIC DNA]</scope>
    <source>
        <strain evidence="8">J267</strain>
        <tissue evidence="8">Leaf</tissue>
    </source>
</reference>
<evidence type="ECO:0000259" key="7">
    <source>
        <dbReference type="Pfam" id="PF25568"/>
    </source>
</evidence>
<dbReference type="Gene3D" id="3.40.50.300">
    <property type="entry name" value="P-loop containing nucleotide triphosphate hydrolases"/>
    <property type="match status" value="1"/>
</dbReference>